<comment type="caution">
    <text evidence="2">The sequence shown here is derived from an EMBL/GenBank/DDBJ whole genome shotgun (WGS) entry which is preliminary data.</text>
</comment>
<evidence type="ECO:0000256" key="1">
    <source>
        <dbReference type="SAM" id="SignalP"/>
    </source>
</evidence>
<reference evidence="3" key="1">
    <citation type="submission" date="2017-04" db="EMBL/GenBank/DDBJ databases">
        <title>Function of individual gut microbiota members based on whole genome sequencing of pure cultures obtained from chicken caecum.</title>
        <authorList>
            <person name="Medvecky M."/>
            <person name="Cejkova D."/>
            <person name="Polansky O."/>
            <person name="Karasova D."/>
            <person name="Kubasova T."/>
            <person name="Cizek A."/>
            <person name="Rychlik I."/>
        </authorList>
    </citation>
    <scope>NUCLEOTIDE SEQUENCE [LARGE SCALE GENOMIC DNA]</scope>
    <source>
        <strain evidence="3">An149</strain>
    </source>
</reference>
<feature type="signal peptide" evidence="1">
    <location>
        <begin position="1"/>
        <end position="23"/>
    </location>
</feature>
<dbReference type="Proteomes" id="UP000196258">
    <property type="component" value="Unassembled WGS sequence"/>
</dbReference>
<evidence type="ECO:0000313" key="2">
    <source>
        <dbReference type="EMBL" id="OUQ04862.1"/>
    </source>
</evidence>
<dbReference type="PROSITE" id="PS51257">
    <property type="entry name" value="PROKAR_LIPOPROTEIN"/>
    <property type="match status" value="1"/>
</dbReference>
<evidence type="ECO:0000313" key="3">
    <source>
        <dbReference type="Proteomes" id="UP000196258"/>
    </source>
</evidence>
<proteinExistence type="predicted"/>
<sequence>MKKTKILLSALALIILLSLSGCNNNEKNTANSKEPENVFVSAKTDLYESIEELENASDLIVIGTKVKELESNVVYDENEVYQIAYTYSSFQIDEIVSNKVKESNKEITIFENQAYDKKYNQILHIEGYTNMLEGNKYILYLELAEEGYYIPLALTAGKVPLTNSEINGTKLKMKNARNDEIVEKLHKEIQRKYKAQIDYE</sequence>
<organism evidence="2 3">
    <name type="scientific">Thomasclavelia spiroformis</name>
    <dbReference type="NCBI Taxonomy" id="29348"/>
    <lineage>
        <taxon>Bacteria</taxon>
        <taxon>Bacillati</taxon>
        <taxon>Bacillota</taxon>
        <taxon>Erysipelotrichia</taxon>
        <taxon>Erysipelotrichales</taxon>
        <taxon>Coprobacillaceae</taxon>
        <taxon>Thomasclavelia</taxon>
    </lineage>
</organism>
<dbReference type="RefSeq" id="WP_087256541.1">
    <property type="nucleotide sequence ID" value="NZ_NFLB01000008.1"/>
</dbReference>
<feature type="chain" id="PRO_5038480701" description="DUF5067 domain-containing protein" evidence="1">
    <location>
        <begin position="24"/>
        <end position="200"/>
    </location>
</feature>
<evidence type="ECO:0008006" key="4">
    <source>
        <dbReference type="Google" id="ProtNLM"/>
    </source>
</evidence>
<protein>
    <recommendedName>
        <fullName evidence="4">DUF5067 domain-containing protein</fullName>
    </recommendedName>
</protein>
<dbReference type="EMBL" id="NFLB01000008">
    <property type="protein sequence ID" value="OUQ04862.1"/>
    <property type="molecule type" value="Genomic_DNA"/>
</dbReference>
<name>A0A1Y4QJW4_9FIRM</name>
<keyword evidence="1" id="KW-0732">Signal</keyword>
<gene>
    <name evidence="2" type="ORF">B5E91_07565</name>
</gene>
<accession>A0A1Y4QJW4</accession>
<dbReference type="AlphaFoldDB" id="A0A1Y4QJW4"/>